<dbReference type="InterPro" id="IPR008942">
    <property type="entry name" value="ENTH_VHS"/>
</dbReference>
<gene>
    <name evidence="3" type="ORF">DMC30DRAFT_298575</name>
</gene>
<dbReference type="STRING" id="5288.A0A5C5FS05"/>
<sequence length="304" mass="32921">MWLVSRYCEHIAGRAKLPLSHEHRWVRAEPTAAAELQVVDRPPTSTRHGFARVKAVTAKGKLSSSLLQGIVDAALNNIQSDSQLVSTLYRYHKKASPPNKLTSLYLVDGIAREARSRQKKLDREGKGKGREGAAHSPATPAVGSTTPTNSPPPAASPAPTAAAGTGSYASFLKILEGGMLAKFVVDNWENGLPEHRDKVRKVLDIWTKAATFSPSALARISQKLLATSSSAPPPRPRSPTRPSLSPGASYAPLSLSLACLRWHSAPVDTRRLPRSWQQPRRFLGSGYTSCCLRQMRSSGHLADL</sequence>
<dbReference type="EMBL" id="SOZI01000090">
    <property type="protein sequence ID" value="TNY19613.1"/>
    <property type="molecule type" value="Genomic_DNA"/>
</dbReference>
<evidence type="ECO:0000256" key="1">
    <source>
        <dbReference type="SAM" id="MobiDB-lite"/>
    </source>
</evidence>
<dbReference type="OrthoDB" id="79367at2759"/>
<dbReference type="AlphaFoldDB" id="A0A5C5FS05"/>
<dbReference type="SMART" id="SM00582">
    <property type="entry name" value="RPR"/>
    <property type="match status" value="1"/>
</dbReference>
<evidence type="ECO:0000313" key="3">
    <source>
        <dbReference type="EMBL" id="TNY19613.1"/>
    </source>
</evidence>
<dbReference type="Gene3D" id="1.25.40.90">
    <property type="match status" value="1"/>
</dbReference>
<proteinExistence type="predicted"/>
<keyword evidence="4" id="KW-1185">Reference proteome</keyword>
<feature type="region of interest" description="Disordered" evidence="1">
    <location>
        <begin position="226"/>
        <end position="247"/>
    </location>
</feature>
<evidence type="ECO:0000313" key="4">
    <source>
        <dbReference type="Proteomes" id="UP000311382"/>
    </source>
</evidence>
<dbReference type="InterPro" id="IPR006569">
    <property type="entry name" value="CID_dom"/>
</dbReference>
<dbReference type="SUPFAM" id="SSF48464">
    <property type="entry name" value="ENTH/VHS domain"/>
    <property type="match status" value="1"/>
</dbReference>
<feature type="compositionally biased region" description="Basic and acidic residues" evidence="1">
    <location>
        <begin position="116"/>
        <end position="133"/>
    </location>
</feature>
<reference evidence="3 4" key="1">
    <citation type="submission" date="2019-03" db="EMBL/GenBank/DDBJ databases">
        <title>Rhodosporidium diobovatum UCD-FST 08-225 genome sequencing, assembly, and annotation.</title>
        <authorList>
            <person name="Fakankun I.U."/>
            <person name="Fristensky B."/>
            <person name="Levin D.B."/>
        </authorList>
    </citation>
    <scope>NUCLEOTIDE SEQUENCE [LARGE SCALE GENOMIC DNA]</scope>
    <source>
        <strain evidence="3 4">UCD-FST 08-225</strain>
    </source>
</reference>
<name>A0A5C5FS05_9BASI</name>
<dbReference type="PROSITE" id="PS51391">
    <property type="entry name" value="CID"/>
    <property type="match status" value="1"/>
</dbReference>
<dbReference type="Proteomes" id="UP000311382">
    <property type="component" value="Unassembled WGS sequence"/>
</dbReference>
<accession>A0A5C5FS05</accession>
<protein>
    <recommendedName>
        <fullName evidence="2">CID domain-containing protein</fullName>
    </recommendedName>
</protein>
<feature type="region of interest" description="Disordered" evidence="1">
    <location>
        <begin position="116"/>
        <end position="162"/>
    </location>
</feature>
<organism evidence="3 4">
    <name type="scientific">Rhodotorula diobovata</name>
    <dbReference type="NCBI Taxonomy" id="5288"/>
    <lineage>
        <taxon>Eukaryota</taxon>
        <taxon>Fungi</taxon>
        <taxon>Dikarya</taxon>
        <taxon>Basidiomycota</taxon>
        <taxon>Pucciniomycotina</taxon>
        <taxon>Microbotryomycetes</taxon>
        <taxon>Sporidiobolales</taxon>
        <taxon>Sporidiobolaceae</taxon>
        <taxon>Rhodotorula</taxon>
    </lineage>
</organism>
<feature type="domain" description="CID" evidence="2">
    <location>
        <begin position="42"/>
        <end position="228"/>
    </location>
</feature>
<evidence type="ECO:0000259" key="2">
    <source>
        <dbReference type="PROSITE" id="PS51391"/>
    </source>
</evidence>
<comment type="caution">
    <text evidence="3">The sequence shown here is derived from an EMBL/GenBank/DDBJ whole genome shotgun (WGS) entry which is preliminary data.</text>
</comment>